<evidence type="ECO:0000313" key="3">
    <source>
        <dbReference type="Proteomes" id="UP000735302"/>
    </source>
</evidence>
<accession>A0AAV4CZS1</accession>
<protein>
    <submittedName>
        <fullName evidence="2">Uncharacterized protein</fullName>
    </submittedName>
</protein>
<gene>
    <name evidence="2" type="ORF">PoB_006388800</name>
</gene>
<comment type="caution">
    <text evidence="2">The sequence shown here is derived from an EMBL/GenBank/DDBJ whole genome shotgun (WGS) entry which is preliminary data.</text>
</comment>
<organism evidence="2 3">
    <name type="scientific">Plakobranchus ocellatus</name>
    <dbReference type="NCBI Taxonomy" id="259542"/>
    <lineage>
        <taxon>Eukaryota</taxon>
        <taxon>Metazoa</taxon>
        <taxon>Spiralia</taxon>
        <taxon>Lophotrochozoa</taxon>
        <taxon>Mollusca</taxon>
        <taxon>Gastropoda</taxon>
        <taxon>Heterobranchia</taxon>
        <taxon>Euthyneura</taxon>
        <taxon>Panpulmonata</taxon>
        <taxon>Sacoglossa</taxon>
        <taxon>Placobranchoidea</taxon>
        <taxon>Plakobranchidae</taxon>
        <taxon>Plakobranchus</taxon>
    </lineage>
</organism>
<dbReference type="AlphaFoldDB" id="A0AAV4CZS1"/>
<dbReference type="EMBL" id="BLXT01007237">
    <property type="protein sequence ID" value="GFO37383.1"/>
    <property type="molecule type" value="Genomic_DNA"/>
</dbReference>
<feature type="region of interest" description="Disordered" evidence="1">
    <location>
        <begin position="30"/>
        <end position="49"/>
    </location>
</feature>
<evidence type="ECO:0000256" key="1">
    <source>
        <dbReference type="SAM" id="MobiDB-lite"/>
    </source>
</evidence>
<name>A0AAV4CZS1_9GAST</name>
<proteinExistence type="predicted"/>
<sequence>MKVAMMMMIMRRRRRRRKEKNIWTFSAKRFCPRRQTDKPEDHNPSRSPRNAVYVAEAQSALAGGGEASLEALLEEQAMPIIQSHRPETATLGF</sequence>
<feature type="compositionally biased region" description="Basic and acidic residues" evidence="1">
    <location>
        <begin position="34"/>
        <end position="44"/>
    </location>
</feature>
<feature type="compositionally biased region" description="Basic residues" evidence="1">
    <location>
        <begin position="10"/>
        <end position="19"/>
    </location>
</feature>
<feature type="region of interest" description="Disordered" evidence="1">
    <location>
        <begin position="1"/>
        <end position="20"/>
    </location>
</feature>
<reference evidence="2 3" key="1">
    <citation type="journal article" date="2021" name="Elife">
        <title>Chloroplast acquisition without the gene transfer in kleptoplastic sea slugs, Plakobranchus ocellatus.</title>
        <authorList>
            <person name="Maeda T."/>
            <person name="Takahashi S."/>
            <person name="Yoshida T."/>
            <person name="Shimamura S."/>
            <person name="Takaki Y."/>
            <person name="Nagai Y."/>
            <person name="Toyoda A."/>
            <person name="Suzuki Y."/>
            <person name="Arimoto A."/>
            <person name="Ishii H."/>
            <person name="Satoh N."/>
            <person name="Nishiyama T."/>
            <person name="Hasebe M."/>
            <person name="Maruyama T."/>
            <person name="Minagawa J."/>
            <person name="Obokata J."/>
            <person name="Shigenobu S."/>
        </authorList>
    </citation>
    <scope>NUCLEOTIDE SEQUENCE [LARGE SCALE GENOMIC DNA]</scope>
</reference>
<evidence type="ECO:0000313" key="2">
    <source>
        <dbReference type="EMBL" id="GFO37383.1"/>
    </source>
</evidence>
<dbReference type="Proteomes" id="UP000735302">
    <property type="component" value="Unassembled WGS sequence"/>
</dbReference>
<keyword evidence="3" id="KW-1185">Reference proteome</keyword>